<keyword evidence="1" id="KW-0167">Capsid protein</keyword>
<evidence type="ECO:0000313" key="1">
    <source>
        <dbReference type="EMBL" id="DAD52325.1"/>
    </source>
</evidence>
<dbReference type="KEGG" id="vg:80399880"/>
<sequence length="121" mass="13318">MAFSDPISLTVNAVAKSMPRMYSPVGQASIFKTSDDEFKAELSHVEVKGRRERHFIRVTQRKIGADPLVPATNLESTASVYLVMDNPKTGFTDTELGYLMKSLCDFLNIAGNQTKFIGGEA</sequence>
<keyword evidence="1" id="KW-0946">Virion</keyword>
<keyword evidence="2" id="KW-1185">Reference proteome</keyword>
<dbReference type="Gene3D" id="2.40.160.220">
    <property type="match status" value="1"/>
</dbReference>
<dbReference type="EMBL" id="BK014071">
    <property type="protein sequence ID" value="DAD52325.1"/>
    <property type="molecule type" value="Genomic_RNA"/>
</dbReference>
<accession>A0A8S5L4R6</accession>
<organism evidence="1 2">
    <name type="scientific">ssRNA phage SRR6960803_14</name>
    <dbReference type="NCBI Taxonomy" id="2786617"/>
    <lineage>
        <taxon>Viruses</taxon>
        <taxon>Riboviria</taxon>
        <taxon>Orthornavirae</taxon>
        <taxon>Lenarviricota</taxon>
        <taxon>Leviviricetes</taxon>
        <taxon>Timlovirales</taxon>
        <taxon>Steitzviridae</taxon>
        <taxon>Fudhoevirus</taxon>
        <taxon>Fudhoevirus lutenecus</taxon>
    </lineage>
</organism>
<dbReference type="GeneID" id="80399880"/>
<name>A0A8S5L4R6_9VIRU</name>
<evidence type="ECO:0000313" key="2">
    <source>
        <dbReference type="Proteomes" id="UP000677639"/>
    </source>
</evidence>
<dbReference type="RefSeq" id="YP_010771483.1">
    <property type="nucleotide sequence ID" value="NC_074296.1"/>
</dbReference>
<proteinExistence type="predicted"/>
<dbReference type="Proteomes" id="UP000677639">
    <property type="component" value="Segment"/>
</dbReference>
<dbReference type="GO" id="GO:0019028">
    <property type="term" value="C:viral capsid"/>
    <property type="evidence" value="ECO:0007669"/>
    <property type="project" value="UniProtKB-KW"/>
</dbReference>
<protein>
    <submittedName>
        <fullName evidence="1">Coat protein</fullName>
    </submittedName>
</protein>
<reference evidence="1" key="1">
    <citation type="submission" date="2020-09" db="EMBL/GenBank/DDBJ databases">
        <title>Leviviricetes taxonomy.</title>
        <authorList>
            <person name="Stockdale S.R."/>
            <person name="Callanan J."/>
            <person name="Adriaenssens E.M."/>
            <person name="Kuhn J.H."/>
            <person name="Rumnieks J."/>
            <person name="Shkoporov A."/>
            <person name="Draper L.A."/>
            <person name="Ross P."/>
            <person name="Hill C."/>
        </authorList>
    </citation>
    <scope>NUCLEOTIDE SEQUENCE</scope>
</reference>
<gene>
    <name evidence="1" type="primary">SRR6960803_14_2</name>
</gene>